<evidence type="ECO:0000313" key="13">
    <source>
        <dbReference type="Proteomes" id="UP001500449"/>
    </source>
</evidence>
<dbReference type="PROSITE" id="PS00216">
    <property type="entry name" value="SUGAR_TRANSPORT_1"/>
    <property type="match status" value="1"/>
</dbReference>
<dbReference type="Pfam" id="PF07690">
    <property type="entry name" value="MFS_1"/>
    <property type="match status" value="1"/>
</dbReference>
<evidence type="ECO:0000256" key="1">
    <source>
        <dbReference type="ARBA" id="ARBA00004651"/>
    </source>
</evidence>
<evidence type="ECO:0000313" key="12">
    <source>
        <dbReference type="EMBL" id="GAA1845458.1"/>
    </source>
</evidence>
<evidence type="ECO:0000256" key="2">
    <source>
        <dbReference type="ARBA" id="ARBA00008240"/>
    </source>
</evidence>
<reference evidence="12 13" key="1">
    <citation type="journal article" date="2019" name="Int. J. Syst. Evol. Microbiol.">
        <title>The Global Catalogue of Microorganisms (GCM) 10K type strain sequencing project: providing services to taxonomists for standard genome sequencing and annotation.</title>
        <authorList>
            <consortium name="The Broad Institute Genomics Platform"/>
            <consortium name="The Broad Institute Genome Sequencing Center for Infectious Disease"/>
            <person name="Wu L."/>
            <person name="Ma J."/>
        </authorList>
    </citation>
    <scope>NUCLEOTIDE SEQUENCE [LARGE SCALE GENOMIC DNA]</scope>
    <source>
        <strain evidence="12 13">JCM 16009</strain>
    </source>
</reference>
<evidence type="ECO:0000256" key="6">
    <source>
        <dbReference type="ARBA" id="ARBA00022847"/>
    </source>
</evidence>
<comment type="subcellular location">
    <subcellularLocation>
        <location evidence="1">Cell membrane</location>
        <topology evidence="1">Multi-pass membrane protein</topology>
    </subcellularLocation>
</comment>
<dbReference type="Gene3D" id="1.20.1250.20">
    <property type="entry name" value="MFS general substrate transporter like domains"/>
    <property type="match status" value="2"/>
</dbReference>
<dbReference type="InterPro" id="IPR051084">
    <property type="entry name" value="H+-coupled_symporters"/>
</dbReference>
<dbReference type="RefSeq" id="WP_344415950.1">
    <property type="nucleotide sequence ID" value="NZ_BAAAQK010000005.1"/>
</dbReference>
<comment type="similarity">
    <text evidence="2">Belongs to the major facilitator superfamily. Metabolite:H+ Symporter (MHS) family (TC 2.A.1.6) family.</text>
</comment>
<name>A0ABN2N199_9PSEU</name>
<accession>A0ABN2N199</accession>
<dbReference type="InterPro" id="IPR011701">
    <property type="entry name" value="MFS"/>
</dbReference>
<evidence type="ECO:0000256" key="3">
    <source>
        <dbReference type="ARBA" id="ARBA00022448"/>
    </source>
</evidence>
<protein>
    <submittedName>
        <fullName evidence="12">Glycine betaine/L-proline transporter ProP</fullName>
    </submittedName>
</protein>
<evidence type="ECO:0000256" key="10">
    <source>
        <dbReference type="SAM" id="Phobius"/>
    </source>
</evidence>
<feature type="transmembrane region" description="Helical" evidence="10">
    <location>
        <begin position="129"/>
        <end position="149"/>
    </location>
</feature>
<evidence type="ECO:0000256" key="9">
    <source>
        <dbReference type="SAM" id="MobiDB-lite"/>
    </source>
</evidence>
<keyword evidence="13" id="KW-1185">Reference proteome</keyword>
<keyword evidence="5 10" id="KW-0812">Transmembrane</keyword>
<keyword evidence="3" id="KW-0813">Transport</keyword>
<dbReference type="PANTHER" id="PTHR43528">
    <property type="entry name" value="ALPHA-KETOGLUTARATE PERMEASE"/>
    <property type="match status" value="1"/>
</dbReference>
<dbReference type="Proteomes" id="UP001500449">
    <property type="component" value="Unassembled WGS sequence"/>
</dbReference>
<feature type="transmembrane region" description="Helical" evidence="10">
    <location>
        <begin position="297"/>
        <end position="314"/>
    </location>
</feature>
<feature type="transmembrane region" description="Helical" evidence="10">
    <location>
        <begin position="388"/>
        <end position="411"/>
    </location>
</feature>
<keyword evidence="4" id="KW-1003">Cell membrane</keyword>
<feature type="transmembrane region" description="Helical" evidence="10">
    <location>
        <begin position="205"/>
        <end position="224"/>
    </location>
</feature>
<gene>
    <name evidence="12" type="primary">proP_2</name>
    <name evidence="12" type="ORF">GCM10009836_26250</name>
</gene>
<dbReference type="PROSITE" id="PS50850">
    <property type="entry name" value="MFS"/>
    <property type="match status" value="1"/>
</dbReference>
<feature type="transmembrane region" description="Helical" evidence="10">
    <location>
        <begin position="326"/>
        <end position="345"/>
    </location>
</feature>
<feature type="transmembrane region" description="Helical" evidence="10">
    <location>
        <begin position="69"/>
        <end position="93"/>
    </location>
</feature>
<keyword evidence="6" id="KW-0769">Symport</keyword>
<keyword evidence="8 10" id="KW-0472">Membrane</keyword>
<evidence type="ECO:0000256" key="7">
    <source>
        <dbReference type="ARBA" id="ARBA00022989"/>
    </source>
</evidence>
<dbReference type="SUPFAM" id="SSF103473">
    <property type="entry name" value="MFS general substrate transporter"/>
    <property type="match status" value="1"/>
</dbReference>
<dbReference type="EMBL" id="BAAAQK010000005">
    <property type="protein sequence ID" value="GAA1845458.1"/>
    <property type="molecule type" value="Genomic_DNA"/>
</dbReference>
<evidence type="ECO:0000256" key="8">
    <source>
        <dbReference type="ARBA" id="ARBA00023136"/>
    </source>
</evidence>
<dbReference type="InterPro" id="IPR020846">
    <property type="entry name" value="MFS_dom"/>
</dbReference>
<evidence type="ECO:0000259" key="11">
    <source>
        <dbReference type="PROSITE" id="PS50850"/>
    </source>
</evidence>
<dbReference type="InterPro" id="IPR036259">
    <property type="entry name" value="MFS_trans_sf"/>
</dbReference>
<proteinExistence type="inferred from homology"/>
<feature type="transmembrane region" description="Helical" evidence="10">
    <location>
        <begin position="417"/>
        <end position="438"/>
    </location>
</feature>
<evidence type="ECO:0000256" key="5">
    <source>
        <dbReference type="ARBA" id="ARBA00022692"/>
    </source>
</evidence>
<feature type="domain" description="Major facilitator superfamily (MFS) profile" evidence="11">
    <location>
        <begin position="33"/>
        <end position="443"/>
    </location>
</feature>
<organism evidence="12 13">
    <name type="scientific">Pseudonocardia ailaonensis</name>
    <dbReference type="NCBI Taxonomy" id="367279"/>
    <lineage>
        <taxon>Bacteria</taxon>
        <taxon>Bacillati</taxon>
        <taxon>Actinomycetota</taxon>
        <taxon>Actinomycetes</taxon>
        <taxon>Pseudonocardiales</taxon>
        <taxon>Pseudonocardiaceae</taxon>
        <taxon>Pseudonocardia</taxon>
    </lineage>
</organism>
<feature type="transmembrane region" description="Helical" evidence="10">
    <location>
        <begin position="259"/>
        <end position="277"/>
    </location>
</feature>
<feature type="transmembrane region" description="Helical" evidence="10">
    <location>
        <begin position="351"/>
        <end position="376"/>
    </location>
</feature>
<feature type="transmembrane region" description="Helical" evidence="10">
    <location>
        <begin position="45"/>
        <end position="63"/>
    </location>
</feature>
<evidence type="ECO:0000256" key="4">
    <source>
        <dbReference type="ARBA" id="ARBA00022475"/>
    </source>
</evidence>
<dbReference type="PROSITE" id="PS00217">
    <property type="entry name" value="SUGAR_TRANSPORT_2"/>
    <property type="match status" value="1"/>
</dbReference>
<sequence length="448" mass="47294">MSRPTHDLTVPSGDDLPEGATPGNEAGPSRRRVVLSASAGTFVEYYDFAIYGAFATTLAQVFFPQQDPTAALLSTFAVFAGAFVARPLGGLIWGPLGDRIGRQRTLVITITVMTIATIVIGLIPSHASIGALAPVLLVVMRLVQGLSAGGEMPGAAIFVGEHSPARRRGYLASWLQVSNVVALLTGILIAAILTGLLSPEDLQSWGWRIPFFIAAPLGLIGLYVRRRVEDTPSFTALKEAGGTARSPIRDLFAGGHLKPFLLAMALATPTTVPYYLLMTYMPTFFRTGLKFSQAQGLWAVVAAGAVLLAVIPFAGRLSDRIGRRRALMTACLAFFVLTFPAWALLTSGHFALAVLGMMVLSVPCGLAMGNLLAAAIEQFPTAVRYTGFALSLGVSVALFSGTAPYVSAALVSGTGSLYAPAFYLVGVVLLPFLASFALRDTSRRPLAD</sequence>
<dbReference type="PANTHER" id="PTHR43528:SF1">
    <property type="entry name" value="ALPHA-KETOGLUTARATE PERMEASE"/>
    <property type="match status" value="1"/>
</dbReference>
<keyword evidence="7 10" id="KW-1133">Transmembrane helix</keyword>
<feature type="transmembrane region" description="Helical" evidence="10">
    <location>
        <begin position="105"/>
        <end position="123"/>
    </location>
</feature>
<dbReference type="InterPro" id="IPR005829">
    <property type="entry name" value="Sugar_transporter_CS"/>
</dbReference>
<feature type="region of interest" description="Disordered" evidence="9">
    <location>
        <begin position="1"/>
        <end position="29"/>
    </location>
</feature>
<feature type="transmembrane region" description="Helical" evidence="10">
    <location>
        <begin position="170"/>
        <end position="193"/>
    </location>
</feature>
<comment type="caution">
    <text evidence="12">The sequence shown here is derived from an EMBL/GenBank/DDBJ whole genome shotgun (WGS) entry which is preliminary data.</text>
</comment>